<dbReference type="Proteomes" id="UP001154329">
    <property type="component" value="Chromosome 2"/>
</dbReference>
<protein>
    <recommendedName>
        <fullName evidence="2">Integrase catalytic domain-containing protein</fullName>
    </recommendedName>
</protein>
<dbReference type="InterPro" id="IPR001584">
    <property type="entry name" value="Integrase_cat-core"/>
</dbReference>
<evidence type="ECO:0000313" key="3">
    <source>
        <dbReference type="EMBL" id="CAH1722921.1"/>
    </source>
</evidence>
<dbReference type="GO" id="GO:0042575">
    <property type="term" value="C:DNA polymerase complex"/>
    <property type="evidence" value="ECO:0007669"/>
    <property type="project" value="UniProtKB-ARBA"/>
</dbReference>
<dbReference type="InterPro" id="IPR021109">
    <property type="entry name" value="Peptidase_aspartic_dom_sf"/>
</dbReference>
<dbReference type="Gene3D" id="3.30.420.10">
    <property type="entry name" value="Ribonuclease H-like superfamily/Ribonuclease H"/>
    <property type="match status" value="1"/>
</dbReference>
<evidence type="ECO:0000313" key="4">
    <source>
        <dbReference type="Proteomes" id="UP001154329"/>
    </source>
</evidence>
<dbReference type="SUPFAM" id="SSF53098">
    <property type="entry name" value="Ribonuclease H-like"/>
    <property type="match status" value="1"/>
</dbReference>
<dbReference type="OrthoDB" id="6583982at2759"/>
<dbReference type="Gene3D" id="2.40.70.10">
    <property type="entry name" value="Acid Proteases"/>
    <property type="match status" value="1"/>
</dbReference>
<dbReference type="Pfam" id="PF18701">
    <property type="entry name" value="DUF5641"/>
    <property type="match status" value="1"/>
</dbReference>
<sequence length="1724" mass="195203">MDESQKKVLGDLIRKRGVIKASLTRIRTFVTKFNPREDAITLLEFRQEELPNINKKFDEIQCEIELLNCDDDENAIREREAFENEYFSIRSDMQEIINSEKRDTSSMMHNVSTSSTVHNQRARLAPISLPSFEGDILEWESFFDYYKAMVHYDDGYPSAQKFSFLRSALKGQALDIIKGIPITDANYNVAIKKLQERYDNKSLVIQSHIRAILDAPRVEACQAKELQGLYSSMSAHVAALEALGQPVNSWDAWLITIILRKLDHATSHEWQVRRTNTELPKYSELQQFLSSRCVALESSETLRNASDEDKRKPETKSSYLKSNAHNHPRKALYTASHKVKCECCAGEHRIYACSKFKEMPVGSRVQKVREVKLCFNCFSNLHMADVCKSRYTCRVCNGRHNTLLHYEKQEPQATANEEATTEKVDNPGAKVFCAAQRVNHVFLATAIVSVLDRYGEKRPCRVVLDSGSQINFVSRKMAKLLNLAREKVELPVTGIGANRIHSTACVTIDVLSRIKEFQVALVCHVLPTIVDDLSPHASGKADWNIPKEFNSQLADPLFHSSGPIDMLIGGGVFFDILEARRIRLGTGSLCLQDTKFGWVITGEVGAVCLLNVKSVGQSLEDGWIAIESSKDVSSNDLSKTNKRSLEEREAARHFQETAKRDQDGRFVLRLPLKAEVTNLGDSLRMATSRFLSVERRLQQDESLREAYVSFMKEYENAGHMHEVNNSEPVTNNRFYLPHHPVVKLSSLTTKLRVVFDGSAKSSTGVSLNDVLMCGPTVQEELFSILIRFRTHQYVITADVEKMFRQVGVSKEDQDLQRIVWREKPSEVLRIFRLATVTYGTTSASFMATQCLASLAEAENLRFPKAAKAIRRDFYMDDLMTGAETIEECKMLQSQISMVLESAKLPLRKWCSNSAEILKSVQAAENEPLFIIKIEADEIVKSLGLCWKPTQDVLGYQAIMPAKNPRCTKRILLSDLNRIFDPLGFLTPVLTKGKIFLQQLWQIKIDWDQPIPDEIREKWLRFYKQFEELGALTIPRKCKPVMSDHIEVHGFCDASEEAYGACIYVRSKDQNEQWCSRLLCSKSRVAPVKGATIPRLELGGALVLAQLAEKVAAAWELDVKDFHLWTDSTVALGWIQSEAIRFKTYVANRVDQILELTNAQQWRHVGTADNPADILSRGVLAQELKVSELWWNGPQWLSHSNDGWKHSVTTLPDEEKLPERRVVKLALTTMDQSIGLIEHYSSWRRLVRAVAWFLKFIDFRRTRQIGTTARYLSVSYLKKAESSLIRQAQLQEFNEEYISLSKGKEVSGRSKLKGLHPMLQSENLILVGGRLANAQIAESQKHPIVLPATHKITRLIFEDTHQTLLHCGPQALLAEIRQRYWPIRGRSMARSVTKRCVICVRARPKFVCPLMAPLPRQRVVPTRPFAVSGVDFAGPLMIRSGIRRQTGIKAWIAVFICLSTRAIHLEPVVGLTGGAFLASLRRFMSRRGKCSTIHSDNGTNFVGVQKELASYLTNCEASMASEGIEWRFNPPSAPHFGGLWESAVKSTKHHLTRVLKDGRLTLEELNTLLCQIEACVNSRPMTPLGSDPSEPNALTPAHFLIGGSLLLAPEPSLADERIEHLRRWKYVQALMQGFWTRWHKEYLPQLQVRGKWTSKKHPLSIDDIVIIKDECTPPAKWRLGRVMRTHPGKDGVVRVVTLRVGSGSEIKRPVVKLCALPTEVSSDRS</sequence>
<feature type="region of interest" description="Disordered" evidence="1">
    <location>
        <begin position="304"/>
        <end position="323"/>
    </location>
</feature>
<keyword evidence="4" id="KW-1185">Reference proteome</keyword>
<dbReference type="PANTHER" id="PTHR47331">
    <property type="entry name" value="PHD-TYPE DOMAIN-CONTAINING PROTEIN"/>
    <property type="match status" value="1"/>
</dbReference>
<dbReference type="InterPro" id="IPR005312">
    <property type="entry name" value="DUF1759"/>
</dbReference>
<dbReference type="InterPro" id="IPR040676">
    <property type="entry name" value="DUF5641"/>
</dbReference>
<gene>
    <name evidence="3" type="ORF">APHIGO_LOCUS4964</name>
</gene>
<dbReference type="InterPro" id="IPR012337">
    <property type="entry name" value="RNaseH-like_sf"/>
</dbReference>
<organism evidence="3 4">
    <name type="scientific">Aphis gossypii</name>
    <name type="common">Cotton aphid</name>
    <dbReference type="NCBI Taxonomy" id="80765"/>
    <lineage>
        <taxon>Eukaryota</taxon>
        <taxon>Metazoa</taxon>
        <taxon>Ecdysozoa</taxon>
        <taxon>Arthropoda</taxon>
        <taxon>Hexapoda</taxon>
        <taxon>Insecta</taxon>
        <taxon>Pterygota</taxon>
        <taxon>Neoptera</taxon>
        <taxon>Paraneoptera</taxon>
        <taxon>Hemiptera</taxon>
        <taxon>Sternorrhyncha</taxon>
        <taxon>Aphidomorpha</taxon>
        <taxon>Aphidoidea</taxon>
        <taxon>Aphididae</taxon>
        <taxon>Aphidini</taxon>
        <taxon>Aphis</taxon>
        <taxon>Aphis</taxon>
    </lineage>
</organism>
<feature type="compositionally biased region" description="Basic and acidic residues" evidence="1">
    <location>
        <begin position="305"/>
        <end position="315"/>
    </location>
</feature>
<dbReference type="Pfam" id="PF03564">
    <property type="entry name" value="DUF1759"/>
    <property type="match status" value="1"/>
</dbReference>
<dbReference type="InterPro" id="IPR008042">
    <property type="entry name" value="Retrotrans_Pao"/>
</dbReference>
<dbReference type="PROSITE" id="PS50994">
    <property type="entry name" value="INTEGRASE"/>
    <property type="match status" value="1"/>
</dbReference>
<name>A0A9P0J092_APHGO</name>
<dbReference type="SUPFAM" id="SSF56672">
    <property type="entry name" value="DNA/RNA polymerases"/>
    <property type="match status" value="1"/>
</dbReference>
<dbReference type="CDD" id="cd01644">
    <property type="entry name" value="RT_pepA17"/>
    <property type="match status" value="1"/>
</dbReference>
<dbReference type="GO" id="GO:0015074">
    <property type="term" value="P:DNA integration"/>
    <property type="evidence" value="ECO:0007669"/>
    <property type="project" value="InterPro"/>
</dbReference>
<reference evidence="3" key="2">
    <citation type="submission" date="2022-10" db="EMBL/GenBank/DDBJ databases">
        <authorList>
            <consortium name="ENA_rothamsted_submissions"/>
            <consortium name="culmorum"/>
            <person name="King R."/>
        </authorList>
    </citation>
    <scope>NUCLEOTIDE SEQUENCE</scope>
</reference>
<reference evidence="3" key="1">
    <citation type="submission" date="2022-02" db="EMBL/GenBank/DDBJ databases">
        <authorList>
            <person name="King R."/>
        </authorList>
    </citation>
    <scope>NUCLEOTIDE SEQUENCE</scope>
</reference>
<dbReference type="Pfam" id="PF05380">
    <property type="entry name" value="Peptidase_A17"/>
    <property type="match status" value="1"/>
</dbReference>
<dbReference type="InterPro" id="IPR043502">
    <property type="entry name" value="DNA/RNA_pol_sf"/>
</dbReference>
<accession>A0A9P0J092</accession>
<dbReference type="Pfam" id="PF17921">
    <property type="entry name" value="Integrase_H2C2"/>
    <property type="match status" value="1"/>
</dbReference>
<dbReference type="InterPro" id="IPR041588">
    <property type="entry name" value="Integrase_H2C2"/>
</dbReference>
<evidence type="ECO:0000256" key="1">
    <source>
        <dbReference type="SAM" id="MobiDB-lite"/>
    </source>
</evidence>
<dbReference type="InterPro" id="IPR036397">
    <property type="entry name" value="RNaseH_sf"/>
</dbReference>
<dbReference type="CDD" id="cd00303">
    <property type="entry name" value="retropepsin_like"/>
    <property type="match status" value="1"/>
</dbReference>
<dbReference type="GO" id="GO:0071897">
    <property type="term" value="P:DNA biosynthetic process"/>
    <property type="evidence" value="ECO:0007669"/>
    <property type="project" value="UniProtKB-ARBA"/>
</dbReference>
<evidence type="ECO:0000259" key="2">
    <source>
        <dbReference type="PROSITE" id="PS50994"/>
    </source>
</evidence>
<dbReference type="EMBL" id="OU899035">
    <property type="protein sequence ID" value="CAH1722921.1"/>
    <property type="molecule type" value="Genomic_DNA"/>
</dbReference>
<dbReference type="PANTHER" id="PTHR47331:SF1">
    <property type="entry name" value="GAG-LIKE PROTEIN"/>
    <property type="match status" value="1"/>
</dbReference>
<proteinExistence type="predicted"/>
<feature type="domain" description="Integrase catalytic" evidence="2">
    <location>
        <begin position="1419"/>
        <end position="1603"/>
    </location>
</feature>
<dbReference type="GO" id="GO:0003676">
    <property type="term" value="F:nucleic acid binding"/>
    <property type="evidence" value="ECO:0007669"/>
    <property type="project" value="InterPro"/>
</dbReference>